<sequence>MTAPNRRINAETVDFDQLWRDPYPTFARLRATNPVAFVPQADHYFITRFDDIAHIERHPAIFRASEPRSLVNRVMGHSFMRKDDEEHMVERKIVAPSFSPAAAKKVWSDTFREIAADLLDDLQDRGSADLVADFATPMAARSLCTVTGLTNIAWQDIARWSQALMDAVQNYARDPELARLGQEASDGIDAAIDAMIPVRRANPDRSILSMMLAGDMPLDSIRANLKVIIGGGQNEPRDANSGLIWALLSNPDQLSAVKADPSLWLRGFEEYVRWVSPIGMYPRTVGQETELAGVPLKPGDRLFLLVGSANRDEAQFRDPDRFDLHREESRHLAFGSGPHFCAGAWVARAQVADIAVPMLFERLKNLELDDSGEPARCGGWAFRGLLTLPARWSA</sequence>
<dbReference type="SUPFAM" id="SSF48264">
    <property type="entry name" value="Cytochrome P450"/>
    <property type="match status" value="1"/>
</dbReference>
<evidence type="ECO:0000256" key="1">
    <source>
        <dbReference type="ARBA" id="ARBA00010617"/>
    </source>
</evidence>
<dbReference type="InterPro" id="IPR036396">
    <property type="entry name" value="Cyt_P450_sf"/>
</dbReference>
<dbReference type="RefSeq" id="WP_013653897.1">
    <property type="nucleotide sequence ID" value="NC_015259.1"/>
</dbReference>
<dbReference type="Pfam" id="PF00067">
    <property type="entry name" value="p450"/>
    <property type="match status" value="1"/>
</dbReference>
<dbReference type="HOGENOM" id="CLU_033716_0_2_5"/>
<dbReference type="PANTHER" id="PTHR46696:SF1">
    <property type="entry name" value="CYTOCHROME P450 YJIB-RELATED"/>
    <property type="match status" value="1"/>
</dbReference>
<keyword evidence="2" id="KW-0479">Metal-binding</keyword>
<dbReference type="AlphaFoldDB" id="F2IXG3"/>
<dbReference type="EMBL" id="CP002568">
    <property type="protein sequence ID" value="ADZ71586.1"/>
    <property type="molecule type" value="Genomic_DNA"/>
</dbReference>
<evidence type="ECO:0000313" key="4">
    <source>
        <dbReference type="Proteomes" id="UP000008130"/>
    </source>
</evidence>
<dbReference type="PROSITE" id="PS00086">
    <property type="entry name" value="CYTOCHROME_P450"/>
    <property type="match status" value="1"/>
</dbReference>
<dbReference type="PRINTS" id="PR00359">
    <property type="entry name" value="BP450"/>
</dbReference>
<keyword evidence="2" id="KW-0503">Monooxygenase</keyword>
<protein>
    <submittedName>
        <fullName evidence="3">Cytochrome P450-pinF2, plant-inducible</fullName>
    </submittedName>
</protein>
<comment type="similarity">
    <text evidence="1 2">Belongs to the cytochrome P450 family.</text>
</comment>
<name>F2IXG3_POLGS</name>
<keyword evidence="4" id="KW-1185">Reference proteome</keyword>
<proteinExistence type="inferred from homology"/>
<dbReference type="PANTHER" id="PTHR46696">
    <property type="entry name" value="P450, PUTATIVE (EUROFUNG)-RELATED"/>
    <property type="match status" value="1"/>
</dbReference>
<dbReference type="GO" id="GO:0005506">
    <property type="term" value="F:iron ion binding"/>
    <property type="evidence" value="ECO:0007669"/>
    <property type="project" value="InterPro"/>
</dbReference>
<dbReference type="STRING" id="991905.SL003B_3164"/>
<dbReference type="GO" id="GO:0020037">
    <property type="term" value="F:heme binding"/>
    <property type="evidence" value="ECO:0007669"/>
    <property type="project" value="InterPro"/>
</dbReference>
<dbReference type="InterPro" id="IPR001128">
    <property type="entry name" value="Cyt_P450"/>
</dbReference>
<dbReference type="eggNOG" id="COG2124">
    <property type="taxonomic scope" value="Bacteria"/>
</dbReference>
<dbReference type="InterPro" id="IPR017972">
    <property type="entry name" value="Cyt_P450_CS"/>
</dbReference>
<dbReference type="InterPro" id="IPR002397">
    <property type="entry name" value="Cyt_P450_B"/>
</dbReference>
<organism evidence="3 4">
    <name type="scientific">Polymorphum gilvum (strain LMG 25793 / CGMCC 1.9160 / SL003B-26A1)</name>
    <dbReference type="NCBI Taxonomy" id="991905"/>
    <lineage>
        <taxon>Bacteria</taxon>
        <taxon>Pseudomonadati</taxon>
        <taxon>Pseudomonadota</taxon>
        <taxon>Alphaproteobacteria</taxon>
        <taxon>Rhodobacterales</taxon>
        <taxon>Paracoccaceae</taxon>
        <taxon>Polymorphum</taxon>
    </lineage>
</organism>
<keyword evidence="2" id="KW-0560">Oxidoreductase</keyword>
<accession>F2IXG3</accession>
<dbReference type="Proteomes" id="UP000008130">
    <property type="component" value="Chromosome"/>
</dbReference>
<dbReference type="GO" id="GO:0016705">
    <property type="term" value="F:oxidoreductase activity, acting on paired donors, with incorporation or reduction of molecular oxygen"/>
    <property type="evidence" value="ECO:0007669"/>
    <property type="project" value="InterPro"/>
</dbReference>
<evidence type="ECO:0000313" key="3">
    <source>
        <dbReference type="EMBL" id="ADZ71586.1"/>
    </source>
</evidence>
<gene>
    <name evidence="3" type="ordered locus">SL003B_3164</name>
</gene>
<reference evidence="3 4" key="1">
    <citation type="journal article" date="2011" name="J. Bacteriol.">
        <title>Complete genome sequence of Polymorphum gilvum SL003B-26A1T, a crude oil-degrading bacterium from oil-polluted saline soil.</title>
        <authorList>
            <person name="Li S.G."/>
            <person name="Tang Y.Q."/>
            <person name="Nie Y."/>
            <person name="Cai M."/>
            <person name="Wu X.L."/>
        </authorList>
    </citation>
    <scope>NUCLEOTIDE SEQUENCE [LARGE SCALE GENOMIC DNA]</scope>
    <source>
        <strain evidence="4">LMG 25793 / CGMCC 1.9160 / SL003B-26A1</strain>
    </source>
</reference>
<dbReference type="GO" id="GO:0004497">
    <property type="term" value="F:monooxygenase activity"/>
    <property type="evidence" value="ECO:0007669"/>
    <property type="project" value="UniProtKB-KW"/>
</dbReference>
<dbReference type="PATRIC" id="fig|991905.3.peg.3249"/>
<keyword evidence="2" id="KW-0408">Iron</keyword>
<keyword evidence="2" id="KW-0349">Heme</keyword>
<dbReference type="KEGG" id="pgv:SL003B_3164"/>
<evidence type="ECO:0000256" key="2">
    <source>
        <dbReference type="RuleBase" id="RU000461"/>
    </source>
</evidence>
<dbReference type="Gene3D" id="1.10.630.10">
    <property type="entry name" value="Cytochrome P450"/>
    <property type="match status" value="1"/>
</dbReference>